<evidence type="ECO:0000313" key="2">
    <source>
        <dbReference type="EMBL" id="AFZ79944.1"/>
    </source>
</evidence>
<dbReference type="SUPFAM" id="SSF103473">
    <property type="entry name" value="MFS general substrate transporter"/>
    <property type="match status" value="1"/>
</dbReference>
<reference evidence="2 3" key="1">
    <citation type="journal article" date="2012" name="BMC Genomics">
        <title>Comparative genomic analysis and phylogenetic position of Theileria equi.</title>
        <authorList>
            <person name="Kappmeyer L.S."/>
            <person name="Thiagarajan M."/>
            <person name="Herndon D.R."/>
            <person name="Ramsay J.D."/>
            <person name="Caler E."/>
            <person name="Djikeng A."/>
            <person name="Gillespie J.J."/>
            <person name="Lau A.O."/>
            <person name="Roalson E.H."/>
            <person name="Silva J.C."/>
            <person name="Silva M.G."/>
            <person name="Suarez C.E."/>
            <person name="Ueti M.W."/>
            <person name="Nene V.M."/>
            <person name="Mealey R.H."/>
            <person name="Knowles D.P."/>
            <person name="Brayton K.A."/>
        </authorList>
    </citation>
    <scope>NUCLEOTIDE SEQUENCE [LARGE SCALE GENOMIC DNA]</scope>
    <source>
        <strain evidence="2 3">WA</strain>
    </source>
</reference>
<dbReference type="GeneID" id="15805903"/>
<dbReference type="Proteomes" id="UP000031512">
    <property type="component" value="Chromosome 1"/>
</dbReference>
<protein>
    <submittedName>
        <fullName evidence="2">Uncharacterized protein</fullName>
    </submittedName>
</protein>
<feature type="transmembrane region" description="Helical" evidence="1">
    <location>
        <begin position="325"/>
        <end position="346"/>
    </location>
</feature>
<gene>
    <name evidence="2" type="ORF">BEWA_027930</name>
</gene>
<dbReference type="VEuPathDB" id="PiroplasmaDB:BEWA_027930"/>
<dbReference type="EMBL" id="CP001669">
    <property type="protein sequence ID" value="AFZ79944.1"/>
    <property type="molecule type" value="Genomic_DNA"/>
</dbReference>
<accession>L0AYJ0</accession>
<keyword evidence="1" id="KW-0812">Transmembrane</keyword>
<feature type="transmembrane region" description="Helical" evidence="1">
    <location>
        <begin position="358"/>
        <end position="378"/>
    </location>
</feature>
<dbReference type="AlphaFoldDB" id="L0AYJ0"/>
<feature type="transmembrane region" description="Helical" evidence="1">
    <location>
        <begin position="25"/>
        <end position="48"/>
    </location>
</feature>
<evidence type="ECO:0000256" key="1">
    <source>
        <dbReference type="SAM" id="Phobius"/>
    </source>
</evidence>
<evidence type="ECO:0000313" key="3">
    <source>
        <dbReference type="Proteomes" id="UP000031512"/>
    </source>
</evidence>
<feature type="transmembrane region" description="Helical" evidence="1">
    <location>
        <begin position="112"/>
        <end position="136"/>
    </location>
</feature>
<feature type="transmembrane region" description="Helical" evidence="1">
    <location>
        <begin position="60"/>
        <end position="80"/>
    </location>
</feature>
<proteinExistence type="predicted"/>
<feature type="transmembrane region" description="Helical" evidence="1">
    <location>
        <begin position="177"/>
        <end position="204"/>
    </location>
</feature>
<dbReference type="InterPro" id="IPR036259">
    <property type="entry name" value="MFS_trans_sf"/>
</dbReference>
<sequence>MEGQVRQVGNDSLPGTRKIDENHRFVFTLITISIDAILSTSLLTEKVFRCPNFANKCNVVYLSSGLTSFVLASFFFSLNFTTLMVYGWLLVPCKIAIVLVGMFGNGMIARNLFILCYGINGALKALILQSCTYVISRHFTNSAFAVLYSGYPGGSILIGVVQYLLEHAIEVESIEDMRFCLVLCHLVQAVTATAALVWITYLYANYHEKTPNHKNVDHELGTNRCEPVSLFSKAKKFLKALSTVHYFFPRFLLQVEATIIRYFFYPCLIPFLLEISDNAKLIITLAYNFCDFVGMIVYSGINEKIDPLARRLSQPRLLFVFLRDVYLHIIGLVCVGTASFVILASWIKIDFIAKSPTVLFFITVFICFAIGSLSSRAVNGCFPLVEYYSTQTKDDGSRIFGDEILKMDNIINDVVVFLDYSSCVLASSLSNMIEQIILNHRGIQITT</sequence>
<feature type="transmembrane region" description="Helical" evidence="1">
    <location>
        <begin position="86"/>
        <end position="105"/>
    </location>
</feature>
<name>L0AYJ0_THEEQ</name>
<keyword evidence="1" id="KW-1133">Transmembrane helix</keyword>
<keyword evidence="3" id="KW-1185">Reference proteome</keyword>
<keyword evidence="1" id="KW-0472">Membrane</keyword>
<dbReference type="KEGG" id="beq:BEWA_027930"/>
<organism evidence="2 3">
    <name type="scientific">Theileria equi strain WA</name>
    <dbReference type="NCBI Taxonomy" id="1537102"/>
    <lineage>
        <taxon>Eukaryota</taxon>
        <taxon>Sar</taxon>
        <taxon>Alveolata</taxon>
        <taxon>Apicomplexa</taxon>
        <taxon>Aconoidasida</taxon>
        <taxon>Piroplasmida</taxon>
        <taxon>Theileriidae</taxon>
        <taxon>Theileria</taxon>
    </lineage>
</organism>
<feature type="transmembrane region" description="Helical" evidence="1">
    <location>
        <begin position="142"/>
        <end position="165"/>
    </location>
</feature>
<dbReference type="RefSeq" id="XP_004829610.1">
    <property type="nucleotide sequence ID" value="XM_004829553.1"/>
</dbReference>